<gene>
    <name evidence="2" type="primary">orf05474</name>
    <name evidence="2" type="ORF">Q903MT_gene5442</name>
</gene>
<keyword evidence="1" id="KW-1133">Transmembrane helix</keyword>
<dbReference type="EMBL" id="MK697702">
    <property type="protein sequence ID" value="QHR91408.1"/>
    <property type="molecule type" value="Genomic_DNA"/>
</dbReference>
<reference evidence="2" key="1">
    <citation type="submission" date="2019-03" db="EMBL/GenBank/DDBJ databases">
        <title>Largest Complete Mitochondrial Genome of a Gymnosperm, Sitka Spruce (Picea sitchensis), Indicates Complex Physical Structure.</title>
        <authorList>
            <person name="Jackman S.D."/>
            <person name="Coombe L."/>
            <person name="Warren R."/>
            <person name="Kirk H."/>
            <person name="Trinh E."/>
            <person name="McLeod T."/>
            <person name="Pleasance S."/>
            <person name="Pandoh P."/>
            <person name="Zhao Y."/>
            <person name="Coope R."/>
            <person name="Bousquet J."/>
            <person name="Bohlmann J.C."/>
            <person name="Jones S.J.M."/>
            <person name="Birol I."/>
        </authorList>
    </citation>
    <scope>NUCLEOTIDE SEQUENCE</scope>
    <source>
        <strain evidence="2">Q903</strain>
    </source>
</reference>
<proteinExistence type="predicted"/>
<evidence type="ECO:0000313" key="2">
    <source>
        <dbReference type="EMBL" id="QHR91408.1"/>
    </source>
</evidence>
<dbReference type="AlphaFoldDB" id="A0A6B9XTM7"/>
<feature type="transmembrane region" description="Helical" evidence="1">
    <location>
        <begin position="33"/>
        <end position="51"/>
    </location>
</feature>
<protein>
    <submittedName>
        <fullName evidence="2">Uncharacterized protein</fullName>
    </submittedName>
</protein>
<keyword evidence="2" id="KW-0496">Mitochondrion</keyword>
<evidence type="ECO:0000256" key="1">
    <source>
        <dbReference type="SAM" id="Phobius"/>
    </source>
</evidence>
<keyword evidence="1" id="KW-0812">Transmembrane</keyword>
<organism evidence="2">
    <name type="scientific">Picea sitchensis</name>
    <name type="common">Sitka spruce</name>
    <name type="synonym">Pinus sitchensis</name>
    <dbReference type="NCBI Taxonomy" id="3332"/>
    <lineage>
        <taxon>Eukaryota</taxon>
        <taxon>Viridiplantae</taxon>
        <taxon>Streptophyta</taxon>
        <taxon>Embryophyta</taxon>
        <taxon>Tracheophyta</taxon>
        <taxon>Spermatophyta</taxon>
        <taxon>Pinopsida</taxon>
        <taxon>Pinidae</taxon>
        <taxon>Conifers I</taxon>
        <taxon>Pinales</taxon>
        <taxon>Pinaceae</taxon>
        <taxon>Picea</taxon>
    </lineage>
</organism>
<keyword evidence="1" id="KW-0472">Membrane</keyword>
<sequence>MSESLRLGGTSFGCSQSEEHFEKSKCYGHVFNALLYFCLCVFHFLFLFLLMNMNYVH</sequence>
<name>A0A6B9XTM7_PICSI</name>
<accession>A0A6B9XTM7</accession>
<geneLocation type="mitochondrion" evidence="2"/>